<evidence type="ECO:0008006" key="4">
    <source>
        <dbReference type="Google" id="ProtNLM"/>
    </source>
</evidence>
<keyword evidence="3" id="KW-1185">Reference proteome</keyword>
<comment type="caution">
    <text evidence="2">The sequence shown here is derived from an EMBL/GenBank/DDBJ whole genome shotgun (WGS) entry which is preliminary data.</text>
</comment>
<feature type="region of interest" description="Disordered" evidence="1">
    <location>
        <begin position="1"/>
        <end position="23"/>
    </location>
</feature>
<evidence type="ECO:0000313" key="2">
    <source>
        <dbReference type="EMBL" id="GJE88257.1"/>
    </source>
</evidence>
<dbReference type="AlphaFoldDB" id="A0A9P3LBW4"/>
<dbReference type="OrthoDB" id="2404451at2759"/>
<evidence type="ECO:0000256" key="1">
    <source>
        <dbReference type="SAM" id="MobiDB-lite"/>
    </source>
</evidence>
<dbReference type="PANTHER" id="PTHR46579:SF1">
    <property type="entry name" value="F5_8 TYPE C DOMAIN-CONTAINING PROTEIN"/>
    <property type="match status" value="1"/>
</dbReference>
<dbReference type="Pfam" id="PF02992">
    <property type="entry name" value="Transposase_21"/>
    <property type="match status" value="1"/>
</dbReference>
<name>A0A9P3LBW4_9APHY</name>
<feature type="compositionally biased region" description="Acidic residues" evidence="1">
    <location>
        <begin position="1"/>
        <end position="19"/>
    </location>
</feature>
<sequence length="920" mass="104419">MAVEELVEEDESASEDGEDDHILNGGFGIPFHPALLDPGSATMPFLEDDGEEIEWESESLDENGLYLHETLAETYERELLDFADELTTEDRKLLRLFAFKTRARLTREAFQMLPFACEGIPVASEATVDSRSAFLSGIDPVQYDCCPKSCCCFTGPYESLLECPFCDEKRFNAAGRPRKKFTYMPLIPRLVALYRNPAMAMKLQYRHEYSISPPRHSPTVPACDHVEDVFDGHHYRALRDTLVLVDDETQHYTFFSDKRDVALGFSTDGFTPFKRRNQTCWPLVLYNYNLPPEERFHRENIVCVGVIPGPKKPHDSDSFLWPLVQEMVELAGGVIALDSRPVEAVMFALHAYIILCGGDIPAVAMLMRMKAQNAFSPCRTCKISGVRHPGGGTNYYIPLDRSVLSDRGILHGDLPARYDPLGLPMRTHSEIIAHAQYVHDSPTAAEEKRRSKATGVNGLSVLRALGSIRFPVSFPWDFMHLFWENLLPNLIELWTGDFKGLDEGCEQYKLDRSVWAAIGRATASSGSSIPSSYGPRLPNIESDRTYYTADMYSFWTQYLGPVLLRRQFKHEKYYIHFLKLVELVNICLQFALSAEDISRVRTGFAEWVADYERFYYQGSPERVAVCLLTVHGLLHVADGIEALGPVWVYWAFPMERFCGVVQRQIRSRRFPYANIDRFVIADARLSHLGMRYDIRQELALRPLKTSPVDGQISYLEYPDCVLLPPHRKHGTVTDAQLLRRIALCMSTRYSIPLQTSLRLVNSVAKIELFGKVRWLNGGDTMCAASVAPLTDDRRDATHVRYDILVDRQAHRPNRPPEHEPHVFFAQLMHVITVHLPPSAILNVDEPTTLVLADVRDCKTNAVRNTPLGIPFYIQYGRPEVIDVTCLQALVGRARIPHNGRDVWAIIDRSGTATRPVWVDE</sequence>
<dbReference type="Proteomes" id="UP000703269">
    <property type="component" value="Unassembled WGS sequence"/>
</dbReference>
<proteinExistence type="predicted"/>
<evidence type="ECO:0000313" key="3">
    <source>
        <dbReference type="Proteomes" id="UP000703269"/>
    </source>
</evidence>
<protein>
    <recommendedName>
        <fullName evidence="4">Transposase family Tnp2 protein</fullName>
    </recommendedName>
</protein>
<reference evidence="2 3" key="1">
    <citation type="submission" date="2021-08" db="EMBL/GenBank/DDBJ databases">
        <title>Draft Genome Sequence of Phanerochaete sordida strain YK-624.</title>
        <authorList>
            <person name="Mori T."/>
            <person name="Dohra H."/>
            <person name="Suzuki T."/>
            <person name="Kawagishi H."/>
            <person name="Hirai H."/>
        </authorList>
    </citation>
    <scope>NUCLEOTIDE SEQUENCE [LARGE SCALE GENOMIC DNA]</scope>
    <source>
        <strain evidence="2 3">YK-624</strain>
    </source>
</reference>
<gene>
    <name evidence="2" type="ORF">PsYK624_043400</name>
</gene>
<organism evidence="2 3">
    <name type="scientific">Phanerochaete sordida</name>
    <dbReference type="NCBI Taxonomy" id="48140"/>
    <lineage>
        <taxon>Eukaryota</taxon>
        <taxon>Fungi</taxon>
        <taxon>Dikarya</taxon>
        <taxon>Basidiomycota</taxon>
        <taxon>Agaricomycotina</taxon>
        <taxon>Agaricomycetes</taxon>
        <taxon>Polyporales</taxon>
        <taxon>Phanerochaetaceae</taxon>
        <taxon>Phanerochaete</taxon>
    </lineage>
</organism>
<dbReference type="PANTHER" id="PTHR46579">
    <property type="entry name" value="F5/8 TYPE C DOMAIN-CONTAINING PROTEIN-RELATED"/>
    <property type="match status" value="1"/>
</dbReference>
<dbReference type="InterPro" id="IPR004242">
    <property type="entry name" value="Transposase_21"/>
</dbReference>
<dbReference type="EMBL" id="BPQB01000009">
    <property type="protein sequence ID" value="GJE88257.1"/>
    <property type="molecule type" value="Genomic_DNA"/>
</dbReference>
<accession>A0A9P3LBW4</accession>